<keyword evidence="1" id="KW-0378">Hydrolase</keyword>
<reference evidence="1" key="1">
    <citation type="journal article" date="2020" name="Stud. Mycol.">
        <title>101 Dothideomycetes genomes: a test case for predicting lifestyles and emergence of pathogens.</title>
        <authorList>
            <person name="Haridas S."/>
            <person name="Albert R."/>
            <person name="Binder M."/>
            <person name="Bloem J."/>
            <person name="Labutti K."/>
            <person name="Salamov A."/>
            <person name="Andreopoulos B."/>
            <person name="Baker S."/>
            <person name="Barry K."/>
            <person name="Bills G."/>
            <person name="Bluhm B."/>
            <person name="Cannon C."/>
            <person name="Castanera R."/>
            <person name="Culley D."/>
            <person name="Daum C."/>
            <person name="Ezra D."/>
            <person name="Gonzalez J."/>
            <person name="Henrissat B."/>
            <person name="Kuo A."/>
            <person name="Liang C."/>
            <person name="Lipzen A."/>
            <person name="Lutzoni F."/>
            <person name="Magnuson J."/>
            <person name="Mondo S."/>
            <person name="Nolan M."/>
            <person name="Ohm R."/>
            <person name="Pangilinan J."/>
            <person name="Park H.-J."/>
            <person name="Ramirez L."/>
            <person name="Alfaro M."/>
            <person name="Sun H."/>
            <person name="Tritt A."/>
            <person name="Yoshinaga Y."/>
            <person name="Zwiers L.-H."/>
            <person name="Turgeon B."/>
            <person name="Goodwin S."/>
            <person name="Spatafora J."/>
            <person name="Crous P."/>
            <person name="Grigoriev I."/>
        </authorList>
    </citation>
    <scope>NUCLEOTIDE SEQUENCE</scope>
    <source>
        <strain evidence="1">CBS 115976</strain>
    </source>
</reference>
<dbReference type="SUPFAM" id="SSF48208">
    <property type="entry name" value="Six-hairpin glycosidases"/>
    <property type="match status" value="1"/>
</dbReference>
<evidence type="ECO:0000313" key="2">
    <source>
        <dbReference type="Proteomes" id="UP000799302"/>
    </source>
</evidence>
<dbReference type="InterPro" id="IPR053169">
    <property type="entry name" value="MUG_Protein"/>
</dbReference>
<dbReference type="AlphaFoldDB" id="A0A6A6U3E6"/>
<dbReference type="PANTHER" id="PTHR47791:SF2">
    <property type="entry name" value="ENDO MANNANASE, GH76 FAMILY (EUROFUNG)"/>
    <property type="match status" value="1"/>
</dbReference>
<evidence type="ECO:0000313" key="1">
    <source>
        <dbReference type="EMBL" id="KAF2666440.1"/>
    </source>
</evidence>
<dbReference type="GO" id="GO:0016798">
    <property type="term" value="F:hydrolase activity, acting on glycosyl bonds"/>
    <property type="evidence" value="ECO:0007669"/>
    <property type="project" value="UniProtKB-KW"/>
</dbReference>
<dbReference type="InterPro" id="IPR008928">
    <property type="entry name" value="6-hairpin_glycosidase_sf"/>
</dbReference>
<keyword evidence="1" id="KW-0326">Glycosidase</keyword>
<dbReference type="Pfam" id="PF03663">
    <property type="entry name" value="Glyco_hydro_76"/>
    <property type="match status" value="2"/>
</dbReference>
<name>A0A6A6U3E6_9PEZI</name>
<organism evidence="1 2">
    <name type="scientific">Microthyrium microscopicum</name>
    <dbReference type="NCBI Taxonomy" id="703497"/>
    <lineage>
        <taxon>Eukaryota</taxon>
        <taxon>Fungi</taxon>
        <taxon>Dikarya</taxon>
        <taxon>Ascomycota</taxon>
        <taxon>Pezizomycotina</taxon>
        <taxon>Dothideomycetes</taxon>
        <taxon>Dothideomycetes incertae sedis</taxon>
        <taxon>Microthyriales</taxon>
        <taxon>Microthyriaceae</taxon>
        <taxon>Microthyrium</taxon>
    </lineage>
</organism>
<dbReference type="EMBL" id="MU004239">
    <property type="protein sequence ID" value="KAF2666440.1"/>
    <property type="molecule type" value="Genomic_DNA"/>
</dbReference>
<dbReference type="GO" id="GO:0005975">
    <property type="term" value="P:carbohydrate metabolic process"/>
    <property type="evidence" value="ECO:0007669"/>
    <property type="project" value="InterPro"/>
</dbReference>
<accession>A0A6A6U3E6</accession>
<keyword evidence="2" id="KW-1185">Reference proteome</keyword>
<proteinExistence type="predicted"/>
<dbReference type="OrthoDB" id="4104179at2759"/>
<dbReference type="Proteomes" id="UP000799302">
    <property type="component" value="Unassembled WGS sequence"/>
</dbReference>
<dbReference type="InterPro" id="IPR005198">
    <property type="entry name" value="Glyco_hydro_76"/>
</dbReference>
<gene>
    <name evidence="1" type="ORF">BT63DRAFT_58944</name>
</gene>
<protein>
    <submittedName>
        <fullName evidence="1">Six-hairpin glycosidase</fullName>
    </submittedName>
</protein>
<dbReference type="PANTHER" id="PTHR47791">
    <property type="entry name" value="MEIOTICALLY UP-REGULATED GENE 191 PROTEIN"/>
    <property type="match status" value="1"/>
</dbReference>
<sequence length="587" mass="65640">MSPSRPLILLVATGLLAIAALPLLYSVNINTPAFGHRYEGGLTTALEELHHALQTMQDTYFQLWLGTWPTCIDWTAAVMGTYVSASLYSLTRSLDYDLPPRREQPVTVTAEGQRIENEINKYFSQAISYYFGEDAFSLRNQAYDDMLWVVLGWLENLRFINLHIDAHYPTQGDHSWYGKQFEGAFAHRARIFYDLAKRGYDESDCGGGMNWNPKLQPYKNAITNQLFISASAGMYLYFPGDDNSSPFLNAQDKKEYGKGLIGPSSTPYARPHDPEYLRAAIAAYDWLANSNMTNHQGLYIDGFHISRYPWSRSGICDQRNEMVYSYNQGVVLSGLRSLWESTGHLRYLQDGHRLLRNVISATGYNLSSNTPGAGQPGDDEWHGLGRNGVLEDYCDSRGICSQDGQNFKGLFFHHFTLFCESLPRTPLIPGISFAADASVFALHSQSCKEYSPWVARNAVAAMRTRDARGHFGGWWGDNGNDTAVLPLGAEDYRNDASVMQEDRERWGEGWAPIVVPPPSMKPVKQAGGLVVDGDVGQAPMIHARDANDRGRGRTVETQGAGVALVRAMWEFVFEHTVAPGGRRGLRW</sequence>
<dbReference type="Gene3D" id="1.50.10.20">
    <property type="match status" value="1"/>
</dbReference>